<name>A0A2I7N719_9NEIS</name>
<dbReference type="KEGG" id="nba:CUN60_08105"/>
<dbReference type="InterPro" id="IPR036188">
    <property type="entry name" value="FAD/NAD-bd_sf"/>
</dbReference>
<dbReference type="PANTHER" id="PTHR13847">
    <property type="entry name" value="SARCOSINE DEHYDROGENASE-RELATED"/>
    <property type="match status" value="1"/>
</dbReference>
<reference evidence="4" key="1">
    <citation type="submission" date="2017-11" db="EMBL/GenBank/DDBJ databases">
        <authorList>
            <person name="Chan K.G."/>
            <person name="Lee L.S."/>
        </authorList>
    </citation>
    <scope>NUCLEOTIDE SEQUENCE [LARGE SCALE GENOMIC DNA]</scope>
    <source>
        <strain evidence="4">DSM 100970</strain>
    </source>
</reference>
<dbReference type="PANTHER" id="PTHR13847:SF281">
    <property type="entry name" value="FAD DEPENDENT OXIDOREDUCTASE DOMAIN-CONTAINING PROTEIN"/>
    <property type="match status" value="1"/>
</dbReference>
<evidence type="ECO:0000259" key="2">
    <source>
        <dbReference type="Pfam" id="PF01266"/>
    </source>
</evidence>
<dbReference type="Gene3D" id="3.30.9.10">
    <property type="entry name" value="D-Amino Acid Oxidase, subunit A, domain 2"/>
    <property type="match status" value="1"/>
</dbReference>
<accession>A0A2I7N719</accession>
<gene>
    <name evidence="3" type="ORF">CUN60_08105</name>
</gene>
<evidence type="ECO:0000313" key="3">
    <source>
        <dbReference type="EMBL" id="AUR52257.1"/>
    </source>
</evidence>
<protein>
    <recommendedName>
        <fullName evidence="2">FAD dependent oxidoreductase domain-containing protein</fullName>
    </recommendedName>
</protein>
<dbReference type="GO" id="GO:0016491">
    <property type="term" value="F:oxidoreductase activity"/>
    <property type="evidence" value="ECO:0007669"/>
    <property type="project" value="UniProtKB-KW"/>
</dbReference>
<dbReference type="EMBL" id="CP024847">
    <property type="protein sequence ID" value="AUR52257.1"/>
    <property type="molecule type" value="Genomic_DNA"/>
</dbReference>
<keyword evidence="1" id="KW-0560">Oxidoreductase</keyword>
<proteinExistence type="predicted"/>
<dbReference type="SUPFAM" id="SSF51905">
    <property type="entry name" value="FAD/NAD(P)-binding domain"/>
    <property type="match status" value="1"/>
</dbReference>
<feature type="domain" description="FAD dependent oxidoreductase" evidence="2">
    <location>
        <begin position="70"/>
        <end position="425"/>
    </location>
</feature>
<organism evidence="3 4">
    <name type="scientific">Aquella oligotrophica</name>
    <dbReference type="NCBI Taxonomy" id="2067065"/>
    <lineage>
        <taxon>Bacteria</taxon>
        <taxon>Pseudomonadati</taxon>
        <taxon>Pseudomonadota</taxon>
        <taxon>Betaproteobacteria</taxon>
        <taxon>Neisseriales</taxon>
        <taxon>Neisseriaceae</taxon>
        <taxon>Aquella</taxon>
    </lineage>
</organism>
<dbReference type="RefSeq" id="WP_102951553.1">
    <property type="nucleotide sequence ID" value="NZ_CP024847.1"/>
</dbReference>
<evidence type="ECO:0000256" key="1">
    <source>
        <dbReference type="ARBA" id="ARBA00023002"/>
    </source>
</evidence>
<dbReference type="GO" id="GO:0005737">
    <property type="term" value="C:cytoplasm"/>
    <property type="evidence" value="ECO:0007669"/>
    <property type="project" value="TreeGrafter"/>
</dbReference>
<dbReference type="AlphaFoldDB" id="A0A2I7N719"/>
<dbReference type="Pfam" id="PF01266">
    <property type="entry name" value="DAO"/>
    <property type="match status" value="1"/>
</dbReference>
<keyword evidence="4" id="KW-1185">Reference proteome</keyword>
<sequence length="471" mass="52436">MNRRDFLKVGLGLGAGFAGAKFLTGNNDSKLLLENIIDTAYDSSSTNTYYKDTQNSKVELPQLTDDASCDVCVIGGGLTGISTAFRLANAGYKVILLEADKIANQASGMNGGQVLTAYECGMEYFEDKFGDDVARKLWQLSLEAVNIVKDNIRKYDIKCDWQSGTGITAFLEKHVADLEEEYEIMTKKYHYNHIRLLDKKETRDLIDSDLYYGCLYDDFAGHMHPLNYALGMTKVTLTNPNASLYEKSRATAIKFNQSGKHIISVNGKYNINANFVVLACNYNNSLFAPELAYKVTKFDTYVLATEPLEAKLAQQLIKNRMSVFDSRNVMNYYRLTGNNSLIFGGGDTFGKADPEKVKATLYTEMIKTFPQLAGVKIKNFWYGADSMTLTLAPNFGRLYDTVYYAQGYSGQGLALSNLAGVVIAEAIRGQAGKFDLFAQIKPFEVTNIAGVQNAIVKLGTYYFRMKDYFGL</sequence>
<dbReference type="Gene3D" id="3.50.50.60">
    <property type="entry name" value="FAD/NAD(P)-binding domain"/>
    <property type="match status" value="1"/>
</dbReference>
<dbReference type="Proteomes" id="UP000236655">
    <property type="component" value="Chromosome"/>
</dbReference>
<dbReference type="InterPro" id="IPR006076">
    <property type="entry name" value="FAD-dep_OxRdtase"/>
</dbReference>
<dbReference type="OrthoDB" id="9342835at2"/>
<evidence type="ECO:0000313" key="4">
    <source>
        <dbReference type="Proteomes" id="UP000236655"/>
    </source>
</evidence>